<dbReference type="HAMAP" id="MF_00063">
    <property type="entry name" value="CysH"/>
    <property type="match status" value="1"/>
</dbReference>
<dbReference type="NCBIfam" id="TIGR00434">
    <property type="entry name" value="cysH"/>
    <property type="match status" value="1"/>
</dbReference>
<dbReference type="GO" id="GO:0005737">
    <property type="term" value="C:cytoplasm"/>
    <property type="evidence" value="ECO:0007669"/>
    <property type="project" value="TreeGrafter"/>
</dbReference>
<dbReference type="AlphaFoldDB" id="U4LR58"/>
<evidence type="ECO:0000256" key="1">
    <source>
        <dbReference type="ARBA" id="ARBA00004848"/>
    </source>
</evidence>
<evidence type="ECO:0000256" key="3">
    <source>
        <dbReference type="ARBA" id="ARBA00013096"/>
    </source>
</evidence>
<dbReference type="PANTHER" id="PTHR46509">
    <property type="entry name" value="PHOSPHOADENOSINE PHOSPHOSULFATE REDUCTASE"/>
    <property type="match status" value="1"/>
</dbReference>
<evidence type="ECO:0000256" key="7">
    <source>
        <dbReference type="ARBA" id="ARBA00023167"/>
    </source>
</evidence>
<dbReference type="FunFam" id="3.40.50.620:FF:000151">
    <property type="entry name" value="Phosphoadenosine phosphosulfate reductase"/>
    <property type="match status" value="1"/>
</dbReference>
<dbReference type="SUPFAM" id="SSF52402">
    <property type="entry name" value="Adenine nucleotide alpha hydrolases-like"/>
    <property type="match status" value="1"/>
</dbReference>
<keyword evidence="13" id="KW-0175">Coiled coil</keyword>
<dbReference type="eggNOG" id="KOG0189">
    <property type="taxonomic scope" value="Eukaryota"/>
</dbReference>
<evidence type="ECO:0000256" key="12">
    <source>
        <dbReference type="ARBA" id="ARBA00082553"/>
    </source>
</evidence>
<evidence type="ECO:0000256" key="2">
    <source>
        <dbReference type="ARBA" id="ARBA00009732"/>
    </source>
</evidence>
<reference evidence="15 16" key="1">
    <citation type="journal article" date="2013" name="PLoS Genet.">
        <title>The genome and development-dependent transcriptomes of Pyronema confluens: a window into fungal evolution.</title>
        <authorList>
            <person name="Traeger S."/>
            <person name="Altegoer F."/>
            <person name="Freitag M."/>
            <person name="Gabaldon T."/>
            <person name="Kempken F."/>
            <person name="Kumar A."/>
            <person name="Marcet-Houben M."/>
            <person name="Poggeler S."/>
            <person name="Stajich J.E."/>
            <person name="Nowrousian M."/>
        </authorList>
    </citation>
    <scope>NUCLEOTIDE SEQUENCE [LARGE SCALE GENOMIC DNA]</scope>
    <source>
        <strain evidence="16">CBS 100304</strain>
        <tissue evidence="15">Vegetative mycelium</tissue>
    </source>
</reference>
<dbReference type="GO" id="GO:0019344">
    <property type="term" value="P:cysteine biosynthetic process"/>
    <property type="evidence" value="ECO:0007669"/>
    <property type="project" value="UniProtKB-KW"/>
</dbReference>
<accession>U4LR58</accession>
<dbReference type="PANTHER" id="PTHR46509:SF1">
    <property type="entry name" value="PHOSPHOADENOSINE PHOSPHOSULFATE REDUCTASE"/>
    <property type="match status" value="1"/>
</dbReference>
<dbReference type="EC" id="1.8.4.8" evidence="3"/>
<evidence type="ECO:0000256" key="6">
    <source>
        <dbReference type="ARBA" id="ARBA00023002"/>
    </source>
</evidence>
<keyword evidence="4" id="KW-0028">Amino-acid biosynthesis</keyword>
<dbReference type="Pfam" id="PF01507">
    <property type="entry name" value="PAPS_reduct"/>
    <property type="match status" value="1"/>
</dbReference>
<keyword evidence="6" id="KW-0560">Oxidoreductase</keyword>
<proteinExistence type="inferred from homology"/>
<evidence type="ECO:0000256" key="4">
    <source>
        <dbReference type="ARBA" id="ARBA00022605"/>
    </source>
</evidence>
<comment type="similarity">
    <text evidence="2">Belongs to the PAPS reductase family. CysH subfamily.</text>
</comment>
<dbReference type="InterPro" id="IPR002500">
    <property type="entry name" value="PAPS_reduct_dom"/>
</dbReference>
<evidence type="ECO:0000256" key="11">
    <source>
        <dbReference type="ARBA" id="ARBA00082472"/>
    </source>
</evidence>
<evidence type="ECO:0000313" key="15">
    <source>
        <dbReference type="EMBL" id="CCX34435.1"/>
    </source>
</evidence>
<keyword evidence="16" id="KW-1185">Reference proteome</keyword>
<sequence>MQPYALYTRQRKKTLFRACVQYGTPESEGRIRISTAPSSGIRNPSCPQSCYITHPYPSPGTVPIHIPTPLSPSFKLFPCPVPYPKSSLSSRRSLRHIPFRNIRRLSLEASLRPISKDHIIKMSVDLERSLSHELESGYDSGIQSVASLQTIYFTPPHLKYINAQLADLEPEAILQWCLITFPNLYQTTAFGLSGLVTVDILSKISPKKPIDLIFLDTLYHFKETLELVDNVRKRYSNVDIHVFKPDGVDTVEEFEAKHGEKLWETNDNFYDYVAKVEPAERAYRELEVKAVLTGRRRSQGGKRGDLDIVEVDEAGLIKINPLANWSFPQVKAYIDEHKVPYNALLDRGYKSVGDWHSTQPVKEGEDERAGRWKGQAKTECGIHNKRSKYAEYLRQLEMQQQEQELTQALEKVQLQQTADVA</sequence>
<evidence type="ECO:0000256" key="8">
    <source>
        <dbReference type="ARBA" id="ARBA00023192"/>
    </source>
</evidence>
<keyword evidence="8" id="KW-0198">Cysteine biosynthesis</keyword>
<dbReference type="InterPro" id="IPR004511">
    <property type="entry name" value="PAPS/APS_Rdtase"/>
</dbReference>
<evidence type="ECO:0000256" key="9">
    <source>
        <dbReference type="ARBA" id="ARBA00052536"/>
    </source>
</evidence>
<evidence type="ECO:0000259" key="14">
    <source>
        <dbReference type="Pfam" id="PF01507"/>
    </source>
</evidence>
<dbReference type="InterPro" id="IPR014729">
    <property type="entry name" value="Rossmann-like_a/b/a_fold"/>
</dbReference>
<dbReference type="NCBIfam" id="TIGR02057">
    <property type="entry name" value="PAPS_reductase"/>
    <property type="match status" value="1"/>
</dbReference>
<protein>
    <recommendedName>
        <fullName evidence="3">phosphoadenylyl-sulfate reductase (thioredoxin)</fullName>
        <ecNumber evidence="3">1.8.4.8</ecNumber>
    </recommendedName>
    <alternativeName>
        <fullName evidence="10">3'-phosphoadenylylsulfate reductase</fullName>
    </alternativeName>
    <alternativeName>
        <fullName evidence="12">PAPS reductase, thioredoxin dependent</fullName>
    </alternativeName>
    <alternativeName>
        <fullName evidence="11">PAdoPS reductase</fullName>
    </alternativeName>
</protein>
<name>U4LR58_PYROM</name>
<dbReference type="OMA" id="HHFQETI"/>
<comment type="catalytic activity">
    <reaction evidence="9">
        <text>[thioredoxin]-disulfide + sulfite + adenosine 3',5'-bisphosphate + 2 H(+) = [thioredoxin]-dithiol + 3'-phosphoadenylyl sulfate</text>
        <dbReference type="Rhea" id="RHEA:11724"/>
        <dbReference type="Rhea" id="RHEA-COMP:10698"/>
        <dbReference type="Rhea" id="RHEA-COMP:10700"/>
        <dbReference type="ChEBI" id="CHEBI:15378"/>
        <dbReference type="ChEBI" id="CHEBI:17359"/>
        <dbReference type="ChEBI" id="CHEBI:29950"/>
        <dbReference type="ChEBI" id="CHEBI:50058"/>
        <dbReference type="ChEBI" id="CHEBI:58339"/>
        <dbReference type="ChEBI" id="CHEBI:58343"/>
        <dbReference type="EC" id="1.8.4.8"/>
    </reaction>
</comment>
<dbReference type="Proteomes" id="UP000018144">
    <property type="component" value="Unassembled WGS sequence"/>
</dbReference>
<dbReference type="NCBIfam" id="NF002537">
    <property type="entry name" value="PRK02090.1"/>
    <property type="match status" value="1"/>
</dbReference>
<evidence type="ECO:0000256" key="10">
    <source>
        <dbReference type="ARBA" id="ARBA00078053"/>
    </source>
</evidence>
<dbReference type="GO" id="GO:0019379">
    <property type="term" value="P:sulfate assimilation, phosphoadenylyl sulfate reduction by phosphoadenylyl-sulfate reductase (thioredoxin)"/>
    <property type="evidence" value="ECO:0007669"/>
    <property type="project" value="InterPro"/>
</dbReference>
<feature type="domain" description="Phosphoadenosine phosphosulphate reductase" evidence="14">
    <location>
        <begin position="184"/>
        <end position="360"/>
    </location>
</feature>
<organism evidence="15 16">
    <name type="scientific">Pyronema omphalodes (strain CBS 100304)</name>
    <name type="common">Pyronema confluens</name>
    <dbReference type="NCBI Taxonomy" id="1076935"/>
    <lineage>
        <taxon>Eukaryota</taxon>
        <taxon>Fungi</taxon>
        <taxon>Dikarya</taxon>
        <taxon>Ascomycota</taxon>
        <taxon>Pezizomycotina</taxon>
        <taxon>Pezizomycetes</taxon>
        <taxon>Pezizales</taxon>
        <taxon>Pyronemataceae</taxon>
        <taxon>Pyronema</taxon>
    </lineage>
</organism>
<dbReference type="EMBL" id="HF936538">
    <property type="protein sequence ID" value="CCX34435.1"/>
    <property type="molecule type" value="Genomic_DNA"/>
</dbReference>
<feature type="coiled-coil region" evidence="13">
    <location>
        <begin position="382"/>
        <end position="418"/>
    </location>
</feature>
<evidence type="ECO:0000313" key="16">
    <source>
        <dbReference type="Proteomes" id="UP000018144"/>
    </source>
</evidence>
<dbReference type="STRING" id="1076935.U4LR58"/>
<keyword evidence="5" id="KW-0521">NADP</keyword>
<dbReference type="GO" id="GO:0004604">
    <property type="term" value="F:phosphoadenylyl-sulfate reductase (thioredoxin) activity"/>
    <property type="evidence" value="ECO:0007669"/>
    <property type="project" value="UniProtKB-EC"/>
</dbReference>
<dbReference type="CDD" id="cd23945">
    <property type="entry name" value="PAPS_reductase"/>
    <property type="match status" value="1"/>
</dbReference>
<keyword evidence="7" id="KW-0486">Methionine biosynthesis</keyword>
<dbReference type="InterPro" id="IPR011800">
    <property type="entry name" value="PAPS_reductase_CysH"/>
</dbReference>
<comment type="pathway">
    <text evidence="1">Sulfur metabolism; hydrogen sulfide biosynthesis; sulfite from sulfate: step 3/3.</text>
</comment>
<dbReference type="Gene3D" id="3.40.50.620">
    <property type="entry name" value="HUPs"/>
    <property type="match status" value="1"/>
</dbReference>
<dbReference type="GO" id="GO:0009086">
    <property type="term" value="P:methionine biosynthetic process"/>
    <property type="evidence" value="ECO:0007669"/>
    <property type="project" value="UniProtKB-KW"/>
</dbReference>
<dbReference type="OrthoDB" id="7869097at2759"/>
<evidence type="ECO:0000256" key="5">
    <source>
        <dbReference type="ARBA" id="ARBA00022857"/>
    </source>
</evidence>
<gene>
    <name evidence="15" type="ORF">PCON_03699</name>
</gene>
<evidence type="ECO:0000256" key="13">
    <source>
        <dbReference type="SAM" id="Coils"/>
    </source>
</evidence>